<dbReference type="GO" id="GO:0004190">
    <property type="term" value="F:aspartic-type endopeptidase activity"/>
    <property type="evidence" value="ECO:0007669"/>
    <property type="project" value="UniProtKB-EC"/>
</dbReference>
<evidence type="ECO:0000313" key="8">
    <source>
        <dbReference type="EMBL" id="VAV94531.1"/>
    </source>
</evidence>
<dbReference type="Pfam" id="PF01252">
    <property type="entry name" value="Peptidase_A8"/>
    <property type="match status" value="1"/>
</dbReference>
<feature type="transmembrane region" description="Helical" evidence="7">
    <location>
        <begin position="90"/>
        <end position="111"/>
    </location>
</feature>
<proteinExistence type="inferred from homology"/>
<feature type="transmembrane region" description="Helical" evidence="7">
    <location>
        <begin position="61"/>
        <end position="78"/>
    </location>
</feature>
<organism evidence="8">
    <name type="scientific">hydrothermal vent metagenome</name>
    <dbReference type="NCBI Taxonomy" id="652676"/>
    <lineage>
        <taxon>unclassified sequences</taxon>
        <taxon>metagenomes</taxon>
        <taxon>ecological metagenomes</taxon>
    </lineage>
</organism>
<dbReference type="PANTHER" id="PTHR33695">
    <property type="entry name" value="LIPOPROTEIN SIGNAL PEPTIDASE"/>
    <property type="match status" value="1"/>
</dbReference>
<dbReference type="InterPro" id="IPR001872">
    <property type="entry name" value="Peptidase_A8"/>
</dbReference>
<dbReference type="EMBL" id="UOEG01000121">
    <property type="protein sequence ID" value="VAV94531.1"/>
    <property type="molecule type" value="Genomic_DNA"/>
</dbReference>
<dbReference type="PRINTS" id="PR00781">
    <property type="entry name" value="LIPOSIGPTASE"/>
</dbReference>
<gene>
    <name evidence="8" type="ORF">MNBD_ALPHA07-2464</name>
</gene>
<reference evidence="8" key="1">
    <citation type="submission" date="2018-06" db="EMBL/GenBank/DDBJ databases">
        <authorList>
            <person name="Zhirakovskaya E."/>
        </authorList>
    </citation>
    <scope>NUCLEOTIDE SEQUENCE</scope>
</reference>
<name>A0A3B0RTJ7_9ZZZZ</name>
<evidence type="ECO:0000256" key="7">
    <source>
        <dbReference type="SAM" id="Phobius"/>
    </source>
</evidence>
<keyword evidence="8" id="KW-0449">Lipoprotein</keyword>
<keyword evidence="1" id="KW-1003">Cell membrane</keyword>
<dbReference type="GO" id="GO:0006508">
    <property type="term" value="P:proteolysis"/>
    <property type="evidence" value="ECO:0007669"/>
    <property type="project" value="UniProtKB-KW"/>
</dbReference>
<dbReference type="HAMAP" id="MF_00161">
    <property type="entry name" value="LspA"/>
    <property type="match status" value="1"/>
</dbReference>
<accession>A0A3B0RTJ7</accession>
<feature type="transmembrane region" description="Helical" evidence="7">
    <location>
        <begin position="126"/>
        <end position="145"/>
    </location>
</feature>
<evidence type="ECO:0000256" key="1">
    <source>
        <dbReference type="ARBA" id="ARBA00022475"/>
    </source>
</evidence>
<sequence length="152" mass="16807">MRVVYWVSLITLLTDQLLKYLILHVLDLVRGREIDVLPPWLNLRMGWNTGVNFGLFSSNRWVLIAIALIIIAVILWWIKREPGGLWQKISAGLLIGGALGNVADRLIYGAVADFLNMSCCGINNPFVFNTADIAVFAGALGLVVFSNPKKPS</sequence>
<dbReference type="PANTHER" id="PTHR33695:SF1">
    <property type="entry name" value="LIPOPROTEIN SIGNAL PEPTIDASE"/>
    <property type="match status" value="1"/>
</dbReference>
<dbReference type="NCBIfam" id="TIGR00077">
    <property type="entry name" value="lspA"/>
    <property type="match status" value="1"/>
</dbReference>
<keyword evidence="5 7" id="KW-1133">Transmembrane helix</keyword>
<evidence type="ECO:0000256" key="6">
    <source>
        <dbReference type="ARBA" id="ARBA00023136"/>
    </source>
</evidence>
<keyword evidence="3 7" id="KW-0812">Transmembrane</keyword>
<dbReference type="GO" id="GO:0016020">
    <property type="term" value="C:membrane"/>
    <property type="evidence" value="ECO:0007669"/>
    <property type="project" value="InterPro"/>
</dbReference>
<keyword evidence="6 7" id="KW-0472">Membrane</keyword>
<dbReference type="EC" id="3.4.23.36" evidence="8"/>
<protein>
    <submittedName>
        <fullName evidence="8">Lipoprotein signal peptidase</fullName>
        <ecNumber evidence="8">3.4.23.36</ecNumber>
    </submittedName>
</protein>
<keyword evidence="4 8" id="KW-0378">Hydrolase</keyword>
<keyword evidence="2" id="KW-0645">Protease</keyword>
<evidence type="ECO:0000256" key="5">
    <source>
        <dbReference type="ARBA" id="ARBA00022989"/>
    </source>
</evidence>
<evidence type="ECO:0000256" key="2">
    <source>
        <dbReference type="ARBA" id="ARBA00022670"/>
    </source>
</evidence>
<evidence type="ECO:0000256" key="4">
    <source>
        <dbReference type="ARBA" id="ARBA00022801"/>
    </source>
</evidence>
<dbReference type="AlphaFoldDB" id="A0A3B0RTJ7"/>
<evidence type="ECO:0000256" key="3">
    <source>
        <dbReference type="ARBA" id="ARBA00022692"/>
    </source>
</evidence>